<reference evidence="3" key="2">
    <citation type="journal article" date="2021" name="PeerJ">
        <title>Extensive microbial diversity within the chicken gut microbiome revealed by metagenomics and culture.</title>
        <authorList>
            <person name="Gilroy R."/>
            <person name="Ravi A."/>
            <person name="Getino M."/>
            <person name="Pursley I."/>
            <person name="Horton D.L."/>
            <person name="Alikhan N.F."/>
            <person name="Baker D."/>
            <person name="Gharbi K."/>
            <person name="Hall N."/>
            <person name="Watson M."/>
            <person name="Adriaenssens E.M."/>
            <person name="Foster-Nyarko E."/>
            <person name="Jarju S."/>
            <person name="Secka A."/>
            <person name="Antonio M."/>
            <person name="Oren A."/>
            <person name="Chaudhuri R.R."/>
            <person name="La Ragione R."/>
            <person name="Hildebrand F."/>
            <person name="Pallen M.J."/>
        </authorList>
    </citation>
    <scope>NUCLEOTIDE SEQUENCE</scope>
    <source>
        <strain evidence="3">517</strain>
    </source>
</reference>
<dbReference type="Pfam" id="PF20434">
    <property type="entry name" value="BD-FAE"/>
    <property type="match status" value="1"/>
</dbReference>
<dbReference type="AlphaFoldDB" id="A0A940DGL6"/>
<evidence type="ECO:0000313" key="3">
    <source>
        <dbReference type="EMBL" id="MBO8423752.1"/>
    </source>
</evidence>
<evidence type="ECO:0000256" key="1">
    <source>
        <dbReference type="ARBA" id="ARBA00022801"/>
    </source>
</evidence>
<sequence length="201" mass="22157">MHKSRVLFRVSDVVNHPLRNYKRYPEVDRILNVPYGGGVPARRKMDLYFSSSAKGKGGYPVLFNVHGGGFVAGGKKYRSGIARYFASRGWFVVNIDYALAPAEVYPAALEDCMLALNEVNALADKYPLDLTKIVVTGDSAGGYYAAQLVAAIYDDGLRRSLGLTEYKGAKPRALLTFCAPFEPVKCCLLYTSPSPRDFQLI</sequence>
<protein>
    <submittedName>
        <fullName evidence="3">Alpha/beta hydrolase</fullName>
    </submittedName>
</protein>
<dbReference type="Gene3D" id="3.40.50.1820">
    <property type="entry name" value="alpha/beta hydrolase"/>
    <property type="match status" value="1"/>
</dbReference>
<accession>A0A940DGL6</accession>
<feature type="non-terminal residue" evidence="3">
    <location>
        <position position="201"/>
    </location>
</feature>
<dbReference type="PANTHER" id="PTHR48081">
    <property type="entry name" value="AB HYDROLASE SUPERFAMILY PROTEIN C4A8.06C"/>
    <property type="match status" value="1"/>
</dbReference>
<dbReference type="InterPro" id="IPR049492">
    <property type="entry name" value="BD-FAE-like_dom"/>
</dbReference>
<feature type="domain" description="BD-FAE-like" evidence="2">
    <location>
        <begin position="45"/>
        <end position="146"/>
    </location>
</feature>
<dbReference type="InterPro" id="IPR029058">
    <property type="entry name" value="AB_hydrolase_fold"/>
</dbReference>
<keyword evidence="1 3" id="KW-0378">Hydrolase</keyword>
<dbReference type="EMBL" id="JADINF010000043">
    <property type="protein sequence ID" value="MBO8423752.1"/>
    <property type="molecule type" value="Genomic_DNA"/>
</dbReference>
<dbReference type="Proteomes" id="UP000727857">
    <property type="component" value="Unassembled WGS sequence"/>
</dbReference>
<dbReference type="SUPFAM" id="SSF53474">
    <property type="entry name" value="alpha/beta-Hydrolases"/>
    <property type="match status" value="1"/>
</dbReference>
<reference evidence="3" key="1">
    <citation type="submission" date="2020-10" db="EMBL/GenBank/DDBJ databases">
        <authorList>
            <person name="Gilroy R."/>
        </authorList>
    </citation>
    <scope>NUCLEOTIDE SEQUENCE</scope>
    <source>
        <strain evidence="3">517</strain>
    </source>
</reference>
<evidence type="ECO:0000313" key="4">
    <source>
        <dbReference type="Proteomes" id="UP000727857"/>
    </source>
</evidence>
<name>A0A940DGL6_9FIRM</name>
<comment type="caution">
    <text evidence="3">The sequence shown here is derived from an EMBL/GenBank/DDBJ whole genome shotgun (WGS) entry which is preliminary data.</text>
</comment>
<organism evidence="3 4">
    <name type="scientific">Candidatus Stercoripulliclostridium pullicola</name>
    <dbReference type="NCBI Taxonomy" id="2840953"/>
    <lineage>
        <taxon>Bacteria</taxon>
        <taxon>Bacillati</taxon>
        <taxon>Bacillota</taxon>
        <taxon>Clostridia</taxon>
        <taxon>Eubacteriales</taxon>
        <taxon>Candidatus Stercoripulliclostridium</taxon>
    </lineage>
</organism>
<evidence type="ECO:0000259" key="2">
    <source>
        <dbReference type="Pfam" id="PF20434"/>
    </source>
</evidence>
<gene>
    <name evidence="3" type="ORF">IAB16_01830</name>
</gene>
<dbReference type="GO" id="GO:0016787">
    <property type="term" value="F:hydrolase activity"/>
    <property type="evidence" value="ECO:0007669"/>
    <property type="project" value="UniProtKB-KW"/>
</dbReference>
<proteinExistence type="predicted"/>
<dbReference type="InterPro" id="IPR050300">
    <property type="entry name" value="GDXG_lipolytic_enzyme"/>
</dbReference>